<evidence type="ECO:0000256" key="3">
    <source>
        <dbReference type="ARBA" id="ARBA00022475"/>
    </source>
</evidence>
<feature type="domain" description="ABC transmembrane type-1" evidence="9">
    <location>
        <begin position="63"/>
        <end position="251"/>
    </location>
</feature>
<evidence type="ECO:0000313" key="10">
    <source>
        <dbReference type="EMBL" id="SFK98955.1"/>
    </source>
</evidence>
<dbReference type="InterPro" id="IPR035906">
    <property type="entry name" value="MetI-like_sf"/>
</dbReference>
<gene>
    <name evidence="10" type="ORF">SAMN04488498_12139</name>
</gene>
<dbReference type="PANTHER" id="PTHR43357:SF4">
    <property type="entry name" value="INNER MEMBRANE ABC TRANSPORTER PERMEASE PROTEIN YDCV"/>
    <property type="match status" value="1"/>
</dbReference>
<evidence type="ECO:0000256" key="8">
    <source>
        <dbReference type="RuleBase" id="RU363032"/>
    </source>
</evidence>
<dbReference type="Proteomes" id="UP000323300">
    <property type="component" value="Unassembled WGS sequence"/>
</dbReference>
<keyword evidence="6 8" id="KW-1133">Transmembrane helix</keyword>
<evidence type="ECO:0000256" key="5">
    <source>
        <dbReference type="ARBA" id="ARBA00022692"/>
    </source>
</evidence>
<sequence length="261" mass="27971">MKLPTRIILGLFCLLVAVWLVAPTFVVVPMSFNEKKSLAFPPDGFSWQWYQNFFTNPEWSASLVSSLKVAAVTAVFATIIGTLAAFGLDRMKSRTSGVLRALLITPMVVPGVVLAVGIYAVYLDTHLVGTMTGFVLAHTMLAVPFVIIAVSASLEVFDKRLETAATSLGASRLTAFRTVTLPLIAPGILSGLLFAFVTSFDEIIVALFITSPYLKTLPVQIFSSITRDADPTVAAVGTILFITTSLVIGAGLIIGSRQGRR</sequence>
<dbReference type="GO" id="GO:0005886">
    <property type="term" value="C:plasma membrane"/>
    <property type="evidence" value="ECO:0007669"/>
    <property type="project" value="UniProtKB-SubCell"/>
</dbReference>
<keyword evidence="7 8" id="KW-0472">Membrane</keyword>
<organism evidence="10 11">
    <name type="scientific">Neomesorhizobium albiziae</name>
    <dbReference type="NCBI Taxonomy" id="335020"/>
    <lineage>
        <taxon>Bacteria</taxon>
        <taxon>Pseudomonadati</taxon>
        <taxon>Pseudomonadota</taxon>
        <taxon>Alphaproteobacteria</taxon>
        <taxon>Hyphomicrobiales</taxon>
        <taxon>Phyllobacteriaceae</taxon>
        <taxon>Neomesorhizobium</taxon>
    </lineage>
</organism>
<feature type="transmembrane region" description="Helical" evidence="8">
    <location>
        <begin position="178"/>
        <end position="209"/>
    </location>
</feature>
<feature type="transmembrane region" description="Helical" evidence="8">
    <location>
        <begin position="98"/>
        <end position="122"/>
    </location>
</feature>
<feature type="transmembrane region" description="Helical" evidence="8">
    <location>
        <begin position="63"/>
        <end position="86"/>
    </location>
</feature>
<dbReference type="AlphaFoldDB" id="A0A1I4DZQ8"/>
<keyword evidence="4" id="KW-0997">Cell inner membrane</keyword>
<feature type="transmembrane region" description="Helical" evidence="8">
    <location>
        <begin position="134"/>
        <end position="157"/>
    </location>
</feature>
<dbReference type="EMBL" id="FOSL01000021">
    <property type="protein sequence ID" value="SFK98955.1"/>
    <property type="molecule type" value="Genomic_DNA"/>
</dbReference>
<evidence type="ECO:0000256" key="2">
    <source>
        <dbReference type="ARBA" id="ARBA00022448"/>
    </source>
</evidence>
<dbReference type="GO" id="GO:0055085">
    <property type="term" value="P:transmembrane transport"/>
    <property type="evidence" value="ECO:0007669"/>
    <property type="project" value="InterPro"/>
</dbReference>
<feature type="transmembrane region" description="Helical" evidence="8">
    <location>
        <begin position="233"/>
        <end position="255"/>
    </location>
</feature>
<accession>A0A1I4DZQ8</accession>
<name>A0A1I4DZQ8_9HYPH</name>
<comment type="subcellular location">
    <subcellularLocation>
        <location evidence="1">Cell inner membrane</location>
        <topology evidence="1">Multi-pass membrane protein</topology>
    </subcellularLocation>
    <subcellularLocation>
        <location evidence="8">Cell membrane</location>
        <topology evidence="8">Multi-pass membrane protein</topology>
    </subcellularLocation>
</comment>
<proteinExistence type="inferred from homology"/>
<keyword evidence="3" id="KW-1003">Cell membrane</keyword>
<dbReference type="InterPro" id="IPR000515">
    <property type="entry name" value="MetI-like"/>
</dbReference>
<comment type="similarity">
    <text evidence="8">Belongs to the binding-protein-dependent transport system permease family.</text>
</comment>
<protein>
    <submittedName>
        <fullName evidence="10">Putative spermidine/putrescine transport system permease protein</fullName>
    </submittedName>
</protein>
<dbReference type="Pfam" id="PF00528">
    <property type="entry name" value="BPD_transp_1"/>
    <property type="match status" value="1"/>
</dbReference>
<evidence type="ECO:0000256" key="6">
    <source>
        <dbReference type="ARBA" id="ARBA00022989"/>
    </source>
</evidence>
<keyword evidence="11" id="KW-1185">Reference proteome</keyword>
<dbReference type="RefSeq" id="WP_149762871.1">
    <property type="nucleotide sequence ID" value="NZ_BSPE01000023.1"/>
</dbReference>
<dbReference type="Gene3D" id="1.10.3720.10">
    <property type="entry name" value="MetI-like"/>
    <property type="match status" value="1"/>
</dbReference>
<evidence type="ECO:0000313" key="11">
    <source>
        <dbReference type="Proteomes" id="UP000323300"/>
    </source>
</evidence>
<keyword evidence="2 8" id="KW-0813">Transport</keyword>
<evidence type="ECO:0000256" key="7">
    <source>
        <dbReference type="ARBA" id="ARBA00023136"/>
    </source>
</evidence>
<dbReference type="PROSITE" id="PS50928">
    <property type="entry name" value="ABC_TM1"/>
    <property type="match status" value="1"/>
</dbReference>
<dbReference type="OrthoDB" id="8156137at2"/>
<evidence type="ECO:0000259" key="9">
    <source>
        <dbReference type="PROSITE" id="PS50928"/>
    </source>
</evidence>
<reference evidence="10 11" key="1">
    <citation type="submission" date="2016-10" db="EMBL/GenBank/DDBJ databases">
        <authorList>
            <person name="Varghese N."/>
            <person name="Submissions S."/>
        </authorList>
    </citation>
    <scope>NUCLEOTIDE SEQUENCE [LARGE SCALE GENOMIC DNA]</scope>
    <source>
        <strain evidence="10 11">DSM 21822</strain>
    </source>
</reference>
<dbReference type="CDD" id="cd06261">
    <property type="entry name" value="TM_PBP2"/>
    <property type="match status" value="1"/>
</dbReference>
<keyword evidence="5 8" id="KW-0812">Transmembrane</keyword>
<dbReference type="PANTHER" id="PTHR43357">
    <property type="entry name" value="INNER MEMBRANE ABC TRANSPORTER PERMEASE PROTEIN YDCV"/>
    <property type="match status" value="1"/>
</dbReference>
<evidence type="ECO:0000256" key="4">
    <source>
        <dbReference type="ARBA" id="ARBA00022519"/>
    </source>
</evidence>
<evidence type="ECO:0000256" key="1">
    <source>
        <dbReference type="ARBA" id="ARBA00004429"/>
    </source>
</evidence>
<dbReference type="SUPFAM" id="SSF161098">
    <property type="entry name" value="MetI-like"/>
    <property type="match status" value="1"/>
</dbReference>